<comment type="caution">
    <text evidence="1">The sequence shown here is derived from an EMBL/GenBank/DDBJ whole genome shotgun (WGS) entry which is preliminary data.</text>
</comment>
<dbReference type="SUPFAM" id="SSF52283">
    <property type="entry name" value="Formate/glycerate dehydrogenase catalytic domain-like"/>
    <property type="match status" value="1"/>
</dbReference>
<protein>
    <submittedName>
        <fullName evidence="1">Adenosylhomocysteinase</fullName>
    </submittedName>
</protein>
<dbReference type="Pfam" id="PF05221">
    <property type="entry name" value="AdoHcyase"/>
    <property type="match status" value="1"/>
</dbReference>
<dbReference type="InterPro" id="IPR000043">
    <property type="entry name" value="Adenosylhomocysteinase-like"/>
</dbReference>
<reference evidence="1 2" key="1">
    <citation type="submission" date="2017-02" db="EMBL/GenBank/DDBJ databases">
        <title>The new phylogeny of genus Mycobacterium.</title>
        <authorList>
            <person name="Tortoli E."/>
            <person name="Trovato A."/>
            <person name="Cirillo D.M."/>
        </authorList>
    </citation>
    <scope>NUCLEOTIDE SEQUENCE [LARGE SCALE GENOMIC DNA]</scope>
    <source>
        <strain evidence="1 2">CCUG 56329</strain>
    </source>
</reference>
<dbReference type="PANTHER" id="PTHR23420:SF0">
    <property type="entry name" value="ADENOSYLHOMOCYSTEINASE"/>
    <property type="match status" value="1"/>
</dbReference>
<keyword evidence="2" id="KW-1185">Reference proteome</keyword>
<dbReference type="RefSeq" id="WP_142277762.1">
    <property type="nucleotide sequence ID" value="NZ_MVIL01000991.1"/>
</dbReference>
<gene>
    <name evidence="1" type="ORF">BST46_30745</name>
</gene>
<dbReference type="EMBL" id="MVIL01000991">
    <property type="protein sequence ID" value="ORB75344.1"/>
    <property type="molecule type" value="Genomic_DNA"/>
</dbReference>
<proteinExistence type="predicted"/>
<feature type="non-terminal residue" evidence="1">
    <location>
        <position position="93"/>
    </location>
</feature>
<evidence type="ECO:0000313" key="2">
    <source>
        <dbReference type="Proteomes" id="UP000192847"/>
    </source>
</evidence>
<accession>A0ABX3TC03</accession>
<dbReference type="PANTHER" id="PTHR23420">
    <property type="entry name" value="ADENOSYLHOMOCYSTEINASE"/>
    <property type="match status" value="1"/>
</dbReference>
<dbReference type="Gene3D" id="3.40.50.1480">
    <property type="entry name" value="Adenosylhomocysteinase-like"/>
    <property type="match status" value="1"/>
</dbReference>
<organism evidence="1 2">
    <name type="scientific">Mycobacterium timonense</name>
    <dbReference type="NCBI Taxonomy" id="701043"/>
    <lineage>
        <taxon>Bacteria</taxon>
        <taxon>Bacillati</taxon>
        <taxon>Actinomycetota</taxon>
        <taxon>Actinomycetes</taxon>
        <taxon>Mycobacteriales</taxon>
        <taxon>Mycobacteriaceae</taxon>
        <taxon>Mycobacterium</taxon>
        <taxon>Mycobacterium avium complex (MAC)</taxon>
    </lineage>
</organism>
<name>A0ABX3TC03_9MYCO</name>
<evidence type="ECO:0000313" key="1">
    <source>
        <dbReference type="EMBL" id="ORB75344.1"/>
    </source>
</evidence>
<dbReference type="InterPro" id="IPR042172">
    <property type="entry name" value="Adenosylhomocyst_ase-like_sf"/>
</dbReference>
<dbReference type="Proteomes" id="UP000192847">
    <property type="component" value="Unassembled WGS sequence"/>
</dbReference>
<feature type="non-terminal residue" evidence="1">
    <location>
        <position position="1"/>
    </location>
</feature>
<sequence>ILDDGGDATMLVLRGAQYEKAGVVPPDEEDDSTEHRVFLNLLRKRFETDKDKWTKIAASIKGVSEETTTGVLRLYQFAAAGDLPIPAINVNDS</sequence>